<dbReference type="Proteomes" id="UP001597314">
    <property type="component" value="Unassembled WGS sequence"/>
</dbReference>
<keyword evidence="2" id="KW-1185">Reference proteome</keyword>
<dbReference type="RefSeq" id="WP_378477172.1">
    <property type="nucleotide sequence ID" value="NZ_JBHUIW010000006.1"/>
</dbReference>
<evidence type="ECO:0000313" key="1">
    <source>
        <dbReference type="EMBL" id="MFD2181988.1"/>
    </source>
</evidence>
<protein>
    <submittedName>
        <fullName evidence="1">SIR2 family protein</fullName>
    </submittedName>
</protein>
<proteinExistence type="predicted"/>
<accession>A0ABW5AGB3</accession>
<gene>
    <name evidence="1" type="ORF">ACFSOX_07480</name>
</gene>
<evidence type="ECO:0000313" key="2">
    <source>
        <dbReference type="Proteomes" id="UP001597314"/>
    </source>
</evidence>
<organism evidence="1 2">
    <name type="scientific">Rhodoplanes azumiensis</name>
    <dbReference type="NCBI Taxonomy" id="1897628"/>
    <lineage>
        <taxon>Bacteria</taxon>
        <taxon>Pseudomonadati</taxon>
        <taxon>Pseudomonadota</taxon>
        <taxon>Alphaproteobacteria</taxon>
        <taxon>Hyphomicrobiales</taxon>
        <taxon>Nitrobacteraceae</taxon>
        <taxon>Rhodoplanes</taxon>
    </lineage>
</organism>
<sequence length="304" mass="32663">MSTPEVLTETSTPPETDTALAAALATLPPVGGSECLPALVDALKAGRMVPYLGPDLLPDDTDGVPRTPEALALALNARAAVSARIRGNLWATAQSIESRRHRKTLTGLMTEIFRKPVVPTPLQRALAALPLPMVVDTWYDGAMRRAFVESGRADWGEIQGVTRAHATGDIWWRAYDAQGREVAPETAVDWTTILYKPHGSVVPAENFLVSDSDYVEVLTEIDIQTPIPVPVQERRVGRAFLFVGTRFHDQTLRIFARQIAKRSGDGHVALVDPAVLTRNEARFLAAAGVAPIAAGPADLAAALG</sequence>
<dbReference type="EMBL" id="JBHUIW010000006">
    <property type="protein sequence ID" value="MFD2181988.1"/>
    <property type="molecule type" value="Genomic_DNA"/>
</dbReference>
<comment type="caution">
    <text evidence="1">The sequence shown here is derived from an EMBL/GenBank/DDBJ whole genome shotgun (WGS) entry which is preliminary data.</text>
</comment>
<name>A0ABW5AGB3_9BRAD</name>
<dbReference type="Pfam" id="PF13289">
    <property type="entry name" value="SIR2_2"/>
    <property type="match status" value="1"/>
</dbReference>
<reference evidence="2" key="1">
    <citation type="journal article" date="2019" name="Int. J. Syst. Evol. Microbiol.">
        <title>The Global Catalogue of Microorganisms (GCM) 10K type strain sequencing project: providing services to taxonomists for standard genome sequencing and annotation.</title>
        <authorList>
            <consortium name="The Broad Institute Genomics Platform"/>
            <consortium name="The Broad Institute Genome Sequencing Center for Infectious Disease"/>
            <person name="Wu L."/>
            <person name="Ma J."/>
        </authorList>
    </citation>
    <scope>NUCLEOTIDE SEQUENCE [LARGE SCALE GENOMIC DNA]</scope>
    <source>
        <strain evidence="2">CGMCC 1.6774</strain>
    </source>
</reference>